<evidence type="ECO:0000256" key="3">
    <source>
        <dbReference type="ARBA" id="ARBA00023002"/>
    </source>
</evidence>
<dbReference type="InterPro" id="IPR029759">
    <property type="entry name" value="GPX_AS"/>
</dbReference>
<dbReference type="PROSITE" id="PS00460">
    <property type="entry name" value="GLUTATHIONE_PEROXID_1"/>
    <property type="match status" value="1"/>
</dbReference>
<feature type="domain" description="Thioredoxin" evidence="6">
    <location>
        <begin position="1"/>
        <end position="160"/>
    </location>
</feature>
<keyword evidence="8" id="KW-1185">Reference proteome</keyword>
<keyword evidence="2 5" id="KW-0575">Peroxidase</keyword>
<accession>A0A5C1Y869</accession>
<dbReference type="SUPFAM" id="SSF52833">
    <property type="entry name" value="Thioredoxin-like"/>
    <property type="match status" value="1"/>
</dbReference>
<dbReference type="Proteomes" id="UP000322159">
    <property type="component" value="Chromosome"/>
</dbReference>
<dbReference type="CDD" id="cd00340">
    <property type="entry name" value="GSH_Peroxidase"/>
    <property type="match status" value="1"/>
</dbReference>
<dbReference type="PIRSF" id="PIRSF000303">
    <property type="entry name" value="Glutathion_perox"/>
    <property type="match status" value="1"/>
</dbReference>
<keyword evidence="3 5" id="KW-0560">Oxidoreductase</keyword>
<evidence type="ECO:0000256" key="2">
    <source>
        <dbReference type="ARBA" id="ARBA00022559"/>
    </source>
</evidence>
<feature type="active site" evidence="4">
    <location>
        <position position="35"/>
    </location>
</feature>
<evidence type="ECO:0000256" key="4">
    <source>
        <dbReference type="PIRSR" id="PIRSR000303-1"/>
    </source>
</evidence>
<dbReference type="Pfam" id="PF00255">
    <property type="entry name" value="GSHPx"/>
    <property type="match status" value="1"/>
</dbReference>
<dbReference type="FunFam" id="3.40.30.10:FF:000010">
    <property type="entry name" value="Glutathione peroxidase"/>
    <property type="match status" value="1"/>
</dbReference>
<dbReference type="RefSeq" id="WP_149325364.1">
    <property type="nucleotide sequence ID" value="NZ_CP043504.1"/>
</dbReference>
<dbReference type="AlphaFoldDB" id="A0A5C1Y869"/>
<reference evidence="7 8" key="1">
    <citation type="submission" date="2019-09" db="EMBL/GenBank/DDBJ databases">
        <title>Genome sequencing of strain KACC 19322.</title>
        <authorList>
            <person name="Heo J."/>
            <person name="Kim S.-J."/>
            <person name="Kim J.-S."/>
            <person name="Hong S.-B."/>
            <person name="Kwon S.-W."/>
        </authorList>
    </citation>
    <scope>NUCLEOTIDE SEQUENCE [LARGE SCALE GENOMIC DNA]</scope>
    <source>
        <strain evidence="7 8">KACC 19322</strain>
    </source>
</reference>
<dbReference type="PANTHER" id="PTHR11592:SF40">
    <property type="entry name" value="THIOREDOXIN_GLUTATHIONE PEROXIDASE BTUE"/>
    <property type="match status" value="1"/>
</dbReference>
<comment type="similarity">
    <text evidence="1 5">Belongs to the glutathione peroxidase family.</text>
</comment>
<protein>
    <recommendedName>
        <fullName evidence="5">Glutathione peroxidase</fullName>
    </recommendedName>
</protein>
<dbReference type="GO" id="GO:0004601">
    <property type="term" value="F:peroxidase activity"/>
    <property type="evidence" value="ECO:0007669"/>
    <property type="project" value="UniProtKB-KW"/>
</dbReference>
<evidence type="ECO:0000256" key="5">
    <source>
        <dbReference type="RuleBase" id="RU000499"/>
    </source>
</evidence>
<proteinExistence type="inferred from homology"/>
<dbReference type="InterPro" id="IPR013766">
    <property type="entry name" value="Thioredoxin_domain"/>
</dbReference>
<dbReference type="PRINTS" id="PR01011">
    <property type="entry name" value="GLUTPROXDASE"/>
</dbReference>
<dbReference type="KEGG" id="lyk:FLP23_07980"/>
<evidence type="ECO:0000313" key="8">
    <source>
        <dbReference type="Proteomes" id="UP000322159"/>
    </source>
</evidence>
<dbReference type="PROSITE" id="PS51352">
    <property type="entry name" value="THIOREDOXIN_2"/>
    <property type="match status" value="1"/>
</dbReference>
<evidence type="ECO:0000259" key="6">
    <source>
        <dbReference type="PROSITE" id="PS51352"/>
    </source>
</evidence>
<dbReference type="Gene3D" id="3.40.30.10">
    <property type="entry name" value="Glutaredoxin"/>
    <property type="match status" value="1"/>
</dbReference>
<dbReference type="InterPro" id="IPR000889">
    <property type="entry name" value="Glutathione_peroxidase"/>
</dbReference>
<evidence type="ECO:0000256" key="1">
    <source>
        <dbReference type="ARBA" id="ARBA00006926"/>
    </source>
</evidence>
<dbReference type="PANTHER" id="PTHR11592">
    <property type="entry name" value="GLUTATHIONE PEROXIDASE"/>
    <property type="match status" value="1"/>
</dbReference>
<dbReference type="PROSITE" id="PS51355">
    <property type="entry name" value="GLUTATHIONE_PEROXID_3"/>
    <property type="match status" value="1"/>
</dbReference>
<dbReference type="GO" id="GO:0034599">
    <property type="term" value="P:cellular response to oxidative stress"/>
    <property type="evidence" value="ECO:0007669"/>
    <property type="project" value="TreeGrafter"/>
</dbReference>
<dbReference type="InterPro" id="IPR029760">
    <property type="entry name" value="GPX_CS"/>
</dbReference>
<dbReference type="OrthoDB" id="9785502at2"/>
<gene>
    <name evidence="7" type="ORF">FLP23_07980</name>
</gene>
<dbReference type="EMBL" id="CP043504">
    <property type="protein sequence ID" value="QEO09946.1"/>
    <property type="molecule type" value="Genomic_DNA"/>
</dbReference>
<dbReference type="PROSITE" id="PS00763">
    <property type="entry name" value="GLUTATHIONE_PEROXID_2"/>
    <property type="match status" value="1"/>
</dbReference>
<organism evidence="7 8">
    <name type="scientific">Protaetiibacter larvae</name>
    <dbReference type="NCBI Taxonomy" id="2592654"/>
    <lineage>
        <taxon>Bacteria</taxon>
        <taxon>Bacillati</taxon>
        <taxon>Actinomycetota</taxon>
        <taxon>Actinomycetes</taxon>
        <taxon>Micrococcales</taxon>
        <taxon>Microbacteriaceae</taxon>
        <taxon>Protaetiibacter</taxon>
    </lineage>
</organism>
<dbReference type="InterPro" id="IPR036249">
    <property type="entry name" value="Thioredoxin-like_sf"/>
</dbReference>
<name>A0A5C1Y869_9MICO</name>
<evidence type="ECO:0000313" key="7">
    <source>
        <dbReference type="EMBL" id="QEO09946.1"/>
    </source>
</evidence>
<sequence length="162" mass="17882">MGIRDIPLTTIDGDTTSLAEFDDKAVLVVNVASRCGNTPQYEKLEQLQKEYEDRGFTVLGFPCNQFLGQEPGSAEEIKEFCSTTYGVTFPLMAKTRVNGWHKHPLYASLTQVKDAEGKAGRVKWNFEKFLIAPDGTVTRFRPGTQPDDPAVVAAIEDALPAQ</sequence>